<accession>A0A7J6SSP9</accession>
<dbReference type="OMA" id="MEYPFTH"/>
<comment type="caution">
    <text evidence="1">The sequence shown here is derived from an EMBL/GenBank/DDBJ whole genome shotgun (WGS) entry which is preliminary data.</text>
</comment>
<evidence type="ECO:0000313" key="1">
    <source>
        <dbReference type="EMBL" id="KAF4735787.1"/>
    </source>
</evidence>
<organism evidence="1 2">
    <name type="scientific">Perkinsus olseni</name>
    <name type="common">Perkinsus atlanticus</name>
    <dbReference type="NCBI Taxonomy" id="32597"/>
    <lineage>
        <taxon>Eukaryota</taxon>
        <taxon>Sar</taxon>
        <taxon>Alveolata</taxon>
        <taxon>Perkinsozoa</taxon>
        <taxon>Perkinsea</taxon>
        <taxon>Perkinsida</taxon>
        <taxon>Perkinsidae</taxon>
        <taxon>Perkinsus</taxon>
    </lineage>
</organism>
<gene>
    <name evidence="1" type="ORF">FOZ63_014329</name>
</gene>
<feature type="non-terminal residue" evidence="1">
    <location>
        <position position="169"/>
    </location>
</feature>
<dbReference type="Proteomes" id="UP000553632">
    <property type="component" value="Unassembled WGS sequence"/>
</dbReference>
<evidence type="ECO:0000313" key="2">
    <source>
        <dbReference type="Proteomes" id="UP000553632"/>
    </source>
</evidence>
<sequence>MCAEASGSPIRTYFPNEAPRGVVPPHAAAACLQESPLMQLLEEGEEWRILGITLRYPTHDHMEYSRLVDDIDVTQHKFMSNLTILGTSTNCELIAKALRDVESFKAALPRRVVAETEAPLVQTSKYGEVLSILSRLRHYGLKGAGLDPPHNCMILTHIPRGGRKEETNR</sequence>
<keyword evidence="2" id="KW-1185">Reference proteome</keyword>
<reference evidence="1 2" key="1">
    <citation type="submission" date="2020-04" db="EMBL/GenBank/DDBJ databases">
        <title>Perkinsus olseni comparative genomics.</title>
        <authorList>
            <person name="Bogema D.R."/>
        </authorList>
    </citation>
    <scope>NUCLEOTIDE SEQUENCE [LARGE SCALE GENOMIC DNA]</scope>
    <source>
        <strain evidence="1 2">ATCC PRA-207</strain>
    </source>
</reference>
<name>A0A7J6SSP9_PEROL</name>
<proteinExistence type="predicted"/>
<protein>
    <submittedName>
        <fullName evidence="1">Uncharacterized protein</fullName>
    </submittedName>
</protein>
<dbReference type="AlphaFoldDB" id="A0A7J6SSP9"/>
<dbReference type="EMBL" id="JABANO010016068">
    <property type="protein sequence ID" value="KAF4735787.1"/>
    <property type="molecule type" value="Genomic_DNA"/>
</dbReference>